<dbReference type="InterPro" id="IPR000182">
    <property type="entry name" value="GNAT_dom"/>
</dbReference>
<evidence type="ECO:0000259" key="1">
    <source>
        <dbReference type="Pfam" id="PF13302"/>
    </source>
</evidence>
<organism evidence="2 3">
    <name type="scientific">Brachybacterium huguangmaarense</name>
    <dbReference type="NCBI Taxonomy" id="1652028"/>
    <lineage>
        <taxon>Bacteria</taxon>
        <taxon>Bacillati</taxon>
        <taxon>Actinomycetota</taxon>
        <taxon>Actinomycetes</taxon>
        <taxon>Micrococcales</taxon>
        <taxon>Dermabacteraceae</taxon>
        <taxon>Brachybacterium</taxon>
    </lineage>
</organism>
<reference evidence="2" key="1">
    <citation type="submission" date="2022-10" db="EMBL/GenBank/DDBJ databases">
        <title>Whole-Genome Sequencing of Brachybacterium huguangmaarense BRM-3, Isolated from Betula schmidtii.</title>
        <authorList>
            <person name="Haam D."/>
        </authorList>
    </citation>
    <scope>NUCLEOTIDE SEQUENCE</scope>
    <source>
        <strain evidence="2">BRM-3</strain>
    </source>
</reference>
<proteinExistence type="predicted"/>
<dbReference type="Gene3D" id="3.40.630.30">
    <property type="match status" value="1"/>
</dbReference>
<feature type="domain" description="N-acetyltransferase" evidence="1">
    <location>
        <begin position="47"/>
        <end position="169"/>
    </location>
</feature>
<name>A0ABY6G2V4_9MICO</name>
<evidence type="ECO:0000313" key="2">
    <source>
        <dbReference type="EMBL" id="UYG17542.1"/>
    </source>
</evidence>
<sequence length="223" mass="24757">MIPASLYAPFGLRITAGPLEMRVLQDAEMPDYAELLRRPIFPARDIEEDADHVFPWYRPEPDERVRQALQFQWRLRAEAGPAAWNLSLGVFLEGSLRGMQDVAGVDFGRRRVVSSGSWLTLEAHGHGHGRLMRQAMLAFAFDHLGARRAESSAVLGNAPSTAVSRGCGYEPNGTRIELHGERAVPMQHFVVTPETFVRPAVPVEVEGMTDELRGFLGATDVRP</sequence>
<dbReference type="Proteomes" id="UP001164305">
    <property type="component" value="Chromosome"/>
</dbReference>
<dbReference type="RefSeq" id="WP_263594751.1">
    <property type="nucleotide sequence ID" value="NZ_CP107020.1"/>
</dbReference>
<dbReference type="PANTHER" id="PTHR43441:SF11">
    <property type="entry name" value="RIBOSOMAL-PROTEIN-SERINE ACETYLTRANSFERASE"/>
    <property type="match status" value="1"/>
</dbReference>
<dbReference type="PANTHER" id="PTHR43441">
    <property type="entry name" value="RIBOSOMAL-PROTEIN-SERINE ACETYLTRANSFERASE"/>
    <property type="match status" value="1"/>
</dbReference>
<gene>
    <name evidence="2" type="ORF">BRM3_03680</name>
</gene>
<dbReference type="Pfam" id="PF13302">
    <property type="entry name" value="Acetyltransf_3"/>
    <property type="match status" value="1"/>
</dbReference>
<protein>
    <submittedName>
        <fullName evidence="2">GNAT family N-acetyltransferase</fullName>
    </submittedName>
</protein>
<dbReference type="InterPro" id="IPR051908">
    <property type="entry name" value="Ribosomal_N-acetyltransferase"/>
</dbReference>
<keyword evidence="3" id="KW-1185">Reference proteome</keyword>
<dbReference type="InterPro" id="IPR016181">
    <property type="entry name" value="Acyl_CoA_acyltransferase"/>
</dbReference>
<dbReference type="SUPFAM" id="SSF55729">
    <property type="entry name" value="Acyl-CoA N-acyltransferases (Nat)"/>
    <property type="match status" value="1"/>
</dbReference>
<dbReference type="EMBL" id="CP107020">
    <property type="protein sequence ID" value="UYG17542.1"/>
    <property type="molecule type" value="Genomic_DNA"/>
</dbReference>
<evidence type="ECO:0000313" key="3">
    <source>
        <dbReference type="Proteomes" id="UP001164305"/>
    </source>
</evidence>
<accession>A0ABY6G2V4</accession>